<accession>A0A3P6RFF1</accession>
<evidence type="ECO:0000313" key="2">
    <source>
        <dbReference type="EMBL" id="VDK61982.1"/>
    </source>
</evidence>
<feature type="compositionally biased region" description="Basic and acidic residues" evidence="1">
    <location>
        <begin position="23"/>
        <end position="34"/>
    </location>
</feature>
<name>A0A3P6RFF1_CYLGO</name>
<gene>
    <name evidence="2" type="ORF">CGOC_LOCUS5406</name>
</gene>
<protein>
    <submittedName>
        <fullName evidence="2">Uncharacterized protein</fullName>
    </submittedName>
</protein>
<reference evidence="2 3" key="1">
    <citation type="submission" date="2018-11" db="EMBL/GenBank/DDBJ databases">
        <authorList>
            <consortium name="Pathogen Informatics"/>
        </authorList>
    </citation>
    <scope>NUCLEOTIDE SEQUENCE [LARGE SCALE GENOMIC DNA]</scope>
</reference>
<evidence type="ECO:0000256" key="1">
    <source>
        <dbReference type="SAM" id="MobiDB-lite"/>
    </source>
</evidence>
<dbReference type="Proteomes" id="UP000271889">
    <property type="component" value="Unassembled WGS sequence"/>
</dbReference>
<proteinExistence type="predicted"/>
<dbReference type="EMBL" id="UYRV01016425">
    <property type="protein sequence ID" value="VDK61982.1"/>
    <property type="molecule type" value="Genomic_DNA"/>
</dbReference>
<sequence length="113" mass="12793">MELRQREMEPQDQFGANTMAMEAEERPRQERQREPSPQPGPAGNQSNLDLGIWQDHQTIAFFVMGTLGNGNHAIQYPIAKKATCNGNQQMRKVLRQGRPSGNVLPRNIKLLLL</sequence>
<organism evidence="2 3">
    <name type="scientific">Cylicostephanus goldi</name>
    <name type="common">Nematode worm</name>
    <dbReference type="NCBI Taxonomy" id="71465"/>
    <lineage>
        <taxon>Eukaryota</taxon>
        <taxon>Metazoa</taxon>
        <taxon>Ecdysozoa</taxon>
        <taxon>Nematoda</taxon>
        <taxon>Chromadorea</taxon>
        <taxon>Rhabditida</taxon>
        <taxon>Rhabditina</taxon>
        <taxon>Rhabditomorpha</taxon>
        <taxon>Strongyloidea</taxon>
        <taxon>Strongylidae</taxon>
        <taxon>Cylicostephanus</taxon>
    </lineage>
</organism>
<dbReference type="AlphaFoldDB" id="A0A3P6RFF1"/>
<feature type="region of interest" description="Disordered" evidence="1">
    <location>
        <begin position="1"/>
        <end position="50"/>
    </location>
</feature>
<evidence type="ECO:0000313" key="3">
    <source>
        <dbReference type="Proteomes" id="UP000271889"/>
    </source>
</evidence>
<keyword evidence="3" id="KW-1185">Reference proteome</keyword>